<feature type="domain" description="IrrE N-terminal-like" evidence="1">
    <location>
        <begin position="27"/>
        <end position="146"/>
    </location>
</feature>
<evidence type="ECO:0000259" key="1">
    <source>
        <dbReference type="Pfam" id="PF06114"/>
    </source>
</evidence>
<evidence type="ECO:0000313" key="2">
    <source>
        <dbReference type="EMBL" id="HIU29678.1"/>
    </source>
</evidence>
<protein>
    <submittedName>
        <fullName evidence="2">ImmA/IrrE family metallo-endopeptidase</fullName>
    </submittedName>
</protein>
<sequence length="182" mass="20935">MSSIYYISEKADALIKKYDTRDPLALCRELRIRVRYKDLGTAVKAYYFYQSRIKNIVLNSRSGSIVQRVLCAHELGHAVLHGKLAAMRGFRELELFDRTVPAEYEANLFAAELLVSDEELLRLLNDRDKTFFGISRELYIPAELLDFKFRILKHKGYHLEAPCLAPSDFLKGELPGSFQENG</sequence>
<organism evidence="2 3">
    <name type="scientific">Candidatus Egerieisoma faecipullorum</name>
    <dbReference type="NCBI Taxonomy" id="2840963"/>
    <lineage>
        <taxon>Bacteria</taxon>
        <taxon>Bacillati</taxon>
        <taxon>Bacillota</taxon>
        <taxon>Clostridia</taxon>
        <taxon>Eubacteriales</taxon>
        <taxon>Clostridiaceae</taxon>
        <taxon>Clostridiaceae incertae sedis</taxon>
        <taxon>Candidatus Egerieisoma</taxon>
    </lineage>
</organism>
<dbReference type="InterPro" id="IPR052345">
    <property type="entry name" value="Rad_response_metalloprotease"/>
</dbReference>
<comment type="caution">
    <text evidence="2">The sequence shown here is derived from an EMBL/GenBank/DDBJ whole genome shotgun (WGS) entry which is preliminary data.</text>
</comment>
<proteinExistence type="predicted"/>
<reference evidence="2" key="2">
    <citation type="journal article" date="2021" name="PeerJ">
        <title>Extensive microbial diversity within the chicken gut microbiome revealed by metagenomics and culture.</title>
        <authorList>
            <person name="Gilroy R."/>
            <person name="Ravi A."/>
            <person name="Getino M."/>
            <person name="Pursley I."/>
            <person name="Horton D.L."/>
            <person name="Alikhan N.F."/>
            <person name="Baker D."/>
            <person name="Gharbi K."/>
            <person name="Hall N."/>
            <person name="Watson M."/>
            <person name="Adriaenssens E.M."/>
            <person name="Foster-Nyarko E."/>
            <person name="Jarju S."/>
            <person name="Secka A."/>
            <person name="Antonio M."/>
            <person name="Oren A."/>
            <person name="Chaudhuri R.R."/>
            <person name="La Ragione R."/>
            <person name="Hildebrand F."/>
            <person name="Pallen M.J."/>
        </authorList>
    </citation>
    <scope>NUCLEOTIDE SEQUENCE</scope>
    <source>
        <strain evidence="2">CHK195-4489</strain>
    </source>
</reference>
<reference evidence="2" key="1">
    <citation type="submission" date="2020-10" db="EMBL/GenBank/DDBJ databases">
        <authorList>
            <person name="Gilroy R."/>
        </authorList>
    </citation>
    <scope>NUCLEOTIDE SEQUENCE</scope>
    <source>
        <strain evidence="2">CHK195-4489</strain>
    </source>
</reference>
<dbReference type="Pfam" id="PF06114">
    <property type="entry name" value="Peptidase_M78"/>
    <property type="match status" value="1"/>
</dbReference>
<dbReference type="Proteomes" id="UP000824089">
    <property type="component" value="Unassembled WGS sequence"/>
</dbReference>
<gene>
    <name evidence="2" type="ORF">IAD50_05215</name>
</gene>
<dbReference type="InterPro" id="IPR010359">
    <property type="entry name" value="IrrE_HExxH"/>
</dbReference>
<dbReference type="AlphaFoldDB" id="A0A9D1LAX3"/>
<name>A0A9D1LAX3_9CLOT</name>
<dbReference type="EMBL" id="DVMM01000105">
    <property type="protein sequence ID" value="HIU29678.1"/>
    <property type="molecule type" value="Genomic_DNA"/>
</dbReference>
<dbReference type="PANTHER" id="PTHR43236">
    <property type="entry name" value="ANTITOXIN HIGA1"/>
    <property type="match status" value="1"/>
</dbReference>
<dbReference type="PANTHER" id="PTHR43236:SF1">
    <property type="entry name" value="BLL7220 PROTEIN"/>
    <property type="match status" value="1"/>
</dbReference>
<accession>A0A9D1LAX3</accession>
<dbReference type="Gene3D" id="1.10.10.2910">
    <property type="match status" value="1"/>
</dbReference>
<evidence type="ECO:0000313" key="3">
    <source>
        <dbReference type="Proteomes" id="UP000824089"/>
    </source>
</evidence>